<keyword evidence="2" id="KW-1185">Reference proteome</keyword>
<reference evidence="2" key="1">
    <citation type="journal article" date="2019" name="Int. J. Syst. Evol. Microbiol.">
        <title>The Global Catalogue of Microorganisms (GCM) 10K type strain sequencing project: providing services to taxonomists for standard genome sequencing and annotation.</title>
        <authorList>
            <consortium name="The Broad Institute Genomics Platform"/>
            <consortium name="The Broad Institute Genome Sequencing Center for Infectious Disease"/>
            <person name="Wu L."/>
            <person name="Ma J."/>
        </authorList>
    </citation>
    <scope>NUCLEOTIDE SEQUENCE [LARGE SCALE GENOMIC DNA]</scope>
    <source>
        <strain evidence="2">CGMCC 4.7241</strain>
    </source>
</reference>
<gene>
    <name evidence="1" type="ORF">ACFOUW_25285</name>
</gene>
<dbReference type="Proteomes" id="UP001595699">
    <property type="component" value="Unassembled WGS sequence"/>
</dbReference>
<dbReference type="InterPro" id="IPR009078">
    <property type="entry name" value="Ferritin-like_SF"/>
</dbReference>
<accession>A0ABV7YG77</accession>
<evidence type="ECO:0000313" key="2">
    <source>
        <dbReference type="Proteomes" id="UP001595699"/>
    </source>
</evidence>
<sequence length="272" mass="31099">MAFELDTYKQEAAAVNVDDIDFDDFRRQPLSPAALRCLHYMADVETHTVCYLRDLLVTPSHQNPRITTFLTMWNYEEFWHGDVIDRILAMHAEEAGLIRHRKVRLKQGIKNVVSPITQCLTAAVVGDDFIATHMSWGAVNEWSAHAAYARLIAVEDHPTLTKILRRIQHQETRHLAFYYSEAKERLERSKKAQNITRWALAKLWAPVGSTIAPKYETRFMLNHLFNSDGGPKTIFMLDQKVDKLPGLAGLDLVSKALTKYGIRLPRFDPAVA</sequence>
<dbReference type="InterPro" id="IPR012348">
    <property type="entry name" value="RNR-like"/>
</dbReference>
<comment type="caution">
    <text evidence="1">The sequence shown here is derived from an EMBL/GenBank/DDBJ whole genome shotgun (WGS) entry which is preliminary data.</text>
</comment>
<dbReference type="RefSeq" id="WP_205114869.1">
    <property type="nucleotide sequence ID" value="NZ_JAFBCM010000001.1"/>
</dbReference>
<organism evidence="1 2">
    <name type="scientific">Tenggerimyces flavus</name>
    <dbReference type="NCBI Taxonomy" id="1708749"/>
    <lineage>
        <taxon>Bacteria</taxon>
        <taxon>Bacillati</taxon>
        <taxon>Actinomycetota</taxon>
        <taxon>Actinomycetes</taxon>
        <taxon>Propionibacteriales</taxon>
        <taxon>Nocardioidaceae</taxon>
        <taxon>Tenggerimyces</taxon>
    </lineage>
</organism>
<evidence type="ECO:0000313" key="1">
    <source>
        <dbReference type="EMBL" id="MFC3764173.1"/>
    </source>
</evidence>
<protein>
    <submittedName>
        <fullName evidence="1">Ferritin-like domain-containing protein</fullName>
    </submittedName>
</protein>
<proteinExistence type="predicted"/>
<name>A0ABV7YG77_9ACTN</name>
<dbReference type="Gene3D" id="1.10.620.20">
    <property type="entry name" value="Ribonucleotide Reductase, subunit A"/>
    <property type="match status" value="1"/>
</dbReference>
<dbReference type="SUPFAM" id="SSF47240">
    <property type="entry name" value="Ferritin-like"/>
    <property type="match status" value="1"/>
</dbReference>
<dbReference type="EMBL" id="JBHRZH010000023">
    <property type="protein sequence ID" value="MFC3764173.1"/>
    <property type="molecule type" value="Genomic_DNA"/>
</dbReference>